<keyword evidence="3" id="KW-1185">Reference proteome</keyword>
<proteinExistence type="predicted"/>
<feature type="chain" id="PRO_5003167189" description="Lipoprotein" evidence="1">
    <location>
        <begin position="22"/>
        <end position="148"/>
    </location>
</feature>
<dbReference type="EMBL" id="AEIU01000121">
    <property type="protein sequence ID" value="EFP94718.1"/>
    <property type="molecule type" value="Genomic_DNA"/>
</dbReference>
<dbReference type="AlphaFoldDB" id="E3BQG5"/>
<gene>
    <name evidence="2" type="ORF">VIBC2010_19005</name>
</gene>
<accession>E3BQG5</accession>
<sequence>MTVIRLITIIWILFLTTSCTNAPSAWHHDNRADQTYIVMESSLRLDKMPKTSGELGSIYHGSLILDSQRDLPANLMIESLAVKQNGHTWLIDGDTLDVNVLSLNRWEVRFTWQLPITAEKPANVALMIKYQGHKEWLVDKEVPIDIIN</sequence>
<protein>
    <recommendedName>
        <fullName evidence="4">Lipoprotein</fullName>
    </recommendedName>
</protein>
<organism evidence="2 3">
    <name type="scientific">Vibrio caribbeanicus ATCC BAA-2122</name>
    <dbReference type="NCBI Taxonomy" id="796620"/>
    <lineage>
        <taxon>Bacteria</taxon>
        <taxon>Pseudomonadati</taxon>
        <taxon>Pseudomonadota</taxon>
        <taxon>Gammaproteobacteria</taxon>
        <taxon>Vibrionales</taxon>
        <taxon>Vibrionaceae</taxon>
        <taxon>Vibrio</taxon>
    </lineage>
</organism>
<dbReference type="Proteomes" id="UP000002943">
    <property type="component" value="Unassembled WGS sequence"/>
</dbReference>
<dbReference type="PROSITE" id="PS51257">
    <property type="entry name" value="PROKAR_LIPOPROTEIN"/>
    <property type="match status" value="1"/>
</dbReference>
<dbReference type="STRING" id="796620.VIBC2010_19005"/>
<comment type="caution">
    <text evidence="2">The sequence shown here is derived from an EMBL/GenBank/DDBJ whole genome shotgun (WGS) entry which is preliminary data.</text>
</comment>
<reference evidence="2 3" key="1">
    <citation type="journal article" date="2012" name="Int. J. Syst. Evol. Microbiol.">
        <title>Vibrio caribbeanicus sp. nov., isolated from the marine sponge Scleritoderma cyanea.</title>
        <authorList>
            <person name="Hoffmann M."/>
            <person name="Monday S.R."/>
            <person name="Allard M.W."/>
            <person name="Strain E.A."/>
            <person name="Whittaker P."/>
            <person name="Naum M."/>
            <person name="McCarthy P.J."/>
            <person name="Lopez J.V."/>
            <person name="Fischer M."/>
            <person name="Brown E.W."/>
        </authorList>
    </citation>
    <scope>NUCLEOTIDE SEQUENCE [LARGE SCALE GENOMIC DNA]</scope>
    <source>
        <strain evidence="2 3">ATCC BAA-2122</strain>
    </source>
</reference>
<evidence type="ECO:0000313" key="2">
    <source>
        <dbReference type="EMBL" id="EFP94718.1"/>
    </source>
</evidence>
<name>E3BQG5_9VIBR</name>
<keyword evidence="1" id="KW-0732">Signal</keyword>
<evidence type="ECO:0000313" key="3">
    <source>
        <dbReference type="Proteomes" id="UP000002943"/>
    </source>
</evidence>
<evidence type="ECO:0008006" key="4">
    <source>
        <dbReference type="Google" id="ProtNLM"/>
    </source>
</evidence>
<feature type="signal peptide" evidence="1">
    <location>
        <begin position="1"/>
        <end position="21"/>
    </location>
</feature>
<evidence type="ECO:0000256" key="1">
    <source>
        <dbReference type="SAM" id="SignalP"/>
    </source>
</evidence>